<evidence type="ECO:0000313" key="1">
    <source>
        <dbReference type="EMBL" id="BCX48196.1"/>
    </source>
</evidence>
<reference evidence="1 2" key="1">
    <citation type="submission" date="2021-06" db="EMBL/GenBank/DDBJ databases">
        <title>Complete genome of Haloferula helveola possessing various polysaccharide degrading enzymes.</title>
        <authorList>
            <person name="Takami H."/>
            <person name="Huang C."/>
            <person name="Hamasaki K."/>
        </authorList>
    </citation>
    <scope>NUCLEOTIDE SEQUENCE [LARGE SCALE GENOMIC DNA]</scope>
    <source>
        <strain evidence="1 2">CN-1</strain>
    </source>
</reference>
<accession>A0ABM7RCK3</accession>
<gene>
    <name evidence="1" type="ORF">HAHE_21040</name>
</gene>
<dbReference type="SUPFAM" id="SSF55486">
    <property type="entry name" value="Metalloproteases ('zincins'), catalytic domain"/>
    <property type="match status" value="1"/>
</dbReference>
<dbReference type="EMBL" id="AP024702">
    <property type="protein sequence ID" value="BCX48196.1"/>
    <property type="molecule type" value="Genomic_DNA"/>
</dbReference>
<name>A0ABM7RCK3_9BACT</name>
<organism evidence="1 2">
    <name type="scientific">Haloferula helveola</name>
    <dbReference type="NCBI Taxonomy" id="490095"/>
    <lineage>
        <taxon>Bacteria</taxon>
        <taxon>Pseudomonadati</taxon>
        <taxon>Verrucomicrobiota</taxon>
        <taxon>Verrucomicrobiia</taxon>
        <taxon>Verrucomicrobiales</taxon>
        <taxon>Verrucomicrobiaceae</taxon>
        <taxon>Haloferula</taxon>
    </lineage>
</organism>
<dbReference type="Proteomes" id="UP001374893">
    <property type="component" value="Chromosome"/>
</dbReference>
<evidence type="ECO:0000313" key="2">
    <source>
        <dbReference type="Proteomes" id="UP001374893"/>
    </source>
</evidence>
<dbReference type="RefSeq" id="WP_338684249.1">
    <property type="nucleotide sequence ID" value="NZ_AP024702.1"/>
</dbReference>
<sequence>MKRWAKRMLLGVWLVVGLSAIAKGGGAEFAVRVEDPESLLGDRSVAFKRTVEAAAGMWGEHLAGEARIEVLVILKPGEGRASCRCPSMVQIGKHGANRLFEPSAIAKLKGREVNTGGQPDIEITVMGAYLKDLWFDPEPEKREAVIPRDKLDALSLFMHEIAHAIGFNGWLDEKTGKPKSDMVSTYDQRIIFEEGRFYFVGLRAMKVYGGPVPLSTETNNYHHVGLKGVEYPEMLVDDLMNGVVFQREDRFSITPLDLAILADAGVELKGGQ</sequence>
<proteinExistence type="predicted"/>
<protein>
    <submittedName>
        <fullName evidence="1">Uncharacterized protein</fullName>
    </submittedName>
</protein>
<keyword evidence="2" id="KW-1185">Reference proteome</keyword>